<dbReference type="InterPro" id="IPR053806">
    <property type="entry name" value="MTHFR_C"/>
</dbReference>
<dbReference type="GO" id="GO:0005829">
    <property type="term" value="C:cytosol"/>
    <property type="evidence" value="ECO:0007669"/>
    <property type="project" value="TreeGrafter"/>
</dbReference>
<dbReference type="EMBL" id="MVBO01000152">
    <property type="protein sequence ID" value="OZJ02433.1"/>
    <property type="molecule type" value="Genomic_DNA"/>
</dbReference>
<dbReference type="CDD" id="cd00537">
    <property type="entry name" value="MTHFR"/>
    <property type="match status" value="1"/>
</dbReference>
<evidence type="ECO:0000313" key="11">
    <source>
        <dbReference type="Proteomes" id="UP000242875"/>
    </source>
</evidence>
<organism evidence="10 11">
    <name type="scientific">Bifiguratus adelaidae</name>
    <dbReference type="NCBI Taxonomy" id="1938954"/>
    <lineage>
        <taxon>Eukaryota</taxon>
        <taxon>Fungi</taxon>
        <taxon>Fungi incertae sedis</taxon>
        <taxon>Mucoromycota</taxon>
        <taxon>Mucoromycotina</taxon>
        <taxon>Endogonomycetes</taxon>
        <taxon>Endogonales</taxon>
        <taxon>Endogonales incertae sedis</taxon>
        <taxon>Bifiguratus</taxon>
    </lineage>
</organism>
<dbReference type="Pfam" id="PF02219">
    <property type="entry name" value="MTHFR"/>
    <property type="match status" value="1"/>
</dbReference>
<feature type="domain" description="MTHFR SAM-binding regulatory" evidence="9">
    <location>
        <begin position="301"/>
        <end position="580"/>
    </location>
</feature>
<dbReference type="InterPro" id="IPR003171">
    <property type="entry name" value="Mehydrof_redctse-like"/>
</dbReference>
<dbReference type="Gene3D" id="3.20.20.220">
    <property type="match status" value="1"/>
</dbReference>
<evidence type="ECO:0000256" key="8">
    <source>
        <dbReference type="RuleBase" id="RU004254"/>
    </source>
</evidence>
<keyword evidence="6" id="KW-0521">NADP</keyword>
<comment type="caution">
    <text evidence="10">The sequence shown here is derived from an EMBL/GenBank/DDBJ whole genome shotgun (WGS) entry which is preliminary data.</text>
</comment>
<evidence type="ECO:0000256" key="4">
    <source>
        <dbReference type="ARBA" id="ARBA00022630"/>
    </source>
</evidence>
<evidence type="ECO:0000256" key="7">
    <source>
        <dbReference type="ARBA" id="ARBA00023002"/>
    </source>
</evidence>
<gene>
    <name evidence="10" type="ORF">BZG36_04465</name>
</gene>
<keyword evidence="7" id="KW-0560">Oxidoreductase</keyword>
<evidence type="ECO:0000256" key="1">
    <source>
        <dbReference type="ARBA" id="ARBA00001974"/>
    </source>
</evidence>
<evidence type="ECO:0000256" key="2">
    <source>
        <dbReference type="ARBA" id="ARBA00004777"/>
    </source>
</evidence>
<dbReference type="InterPro" id="IPR029041">
    <property type="entry name" value="FAD-linked_oxidoreductase-like"/>
</dbReference>
<dbReference type="Pfam" id="PF21895">
    <property type="entry name" value="MTHFR_C"/>
    <property type="match status" value="1"/>
</dbReference>
<reference evidence="10 11" key="1">
    <citation type="journal article" date="2017" name="Mycologia">
        <title>Bifiguratus adelaidae, gen. et sp. nov., a new member of Mucoromycotina in endophytic and soil-dwelling habitats.</title>
        <authorList>
            <person name="Torres-Cruz T.J."/>
            <person name="Billingsley Tobias T.L."/>
            <person name="Almatruk M."/>
            <person name="Hesse C."/>
            <person name="Kuske C.R."/>
            <person name="Desiro A."/>
            <person name="Benucci G.M."/>
            <person name="Bonito G."/>
            <person name="Stajich J.E."/>
            <person name="Dunlap C."/>
            <person name="Arnold A.E."/>
            <person name="Porras-Alfaro A."/>
        </authorList>
    </citation>
    <scope>NUCLEOTIDE SEQUENCE [LARGE SCALE GENOMIC DNA]</scope>
    <source>
        <strain evidence="10 11">AZ0501</strain>
    </source>
</reference>
<evidence type="ECO:0000256" key="5">
    <source>
        <dbReference type="ARBA" id="ARBA00022827"/>
    </source>
</evidence>
<comment type="cofactor">
    <cofactor evidence="1">
        <name>FAD</name>
        <dbReference type="ChEBI" id="CHEBI:57692"/>
    </cofactor>
</comment>
<dbReference type="UniPathway" id="UPA00193"/>
<dbReference type="GO" id="GO:0004489">
    <property type="term" value="F:methylenetetrahydrofolate reductase [NAD(P)H] activity"/>
    <property type="evidence" value="ECO:0007669"/>
    <property type="project" value="EnsemblFungi"/>
</dbReference>
<keyword evidence="11" id="KW-1185">Reference proteome</keyword>
<accession>A0A261XVQ3</accession>
<proteinExistence type="inferred from homology"/>
<comment type="similarity">
    <text evidence="3">Belongs to the methylenetetrahydrofolate reductase family.</text>
</comment>
<dbReference type="GO" id="GO:0071949">
    <property type="term" value="F:FAD binding"/>
    <property type="evidence" value="ECO:0007669"/>
    <property type="project" value="TreeGrafter"/>
</dbReference>
<dbReference type="GO" id="GO:0009086">
    <property type="term" value="P:methionine biosynthetic process"/>
    <property type="evidence" value="ECO:0007669"/>
    <property type="project" value="EnsemblFungi"/>
</dbReference>
<keyword evidence="4" id="KW-0285">Flavoprotein</keyword>
<dbReference type="InterPro" id="IPR004621">
    <property type="entry name" value="Fadh2_euk"/>
</dbReference>
<dbReference type="SUPFAM" id="SSF51730">
    <property type="entry name" value="FAD-linked oxidoreductase"/>
    <property type="match status" value="1"/>
</dbReference>
<keyword evidence="5" id="KW-0274">FAD</keyword>
<evidence type="ECO:0000256" key="3">
    <source>
        <dbReference type="ARBA" id="ARBA00006743"/>
    </source>
</evidence>
<dbReference type="PANTHER" id="PTHR45754">
    <property type="entry name" value="METHYLENETETRAHYDROFOLATE REDUCTASE"/>
    <property type="match status" value="1"/>
</dbReference>
<dbReference type="FunFam" id="3.20.20.220:FF:000002">
    <property type="entry name" value="Methylenetetrahydrofolate reductase"/>
    <property type="match status" value="1"/>
</dbReference>
<dbReference type="OrthoDB" id="16284at2759"/>
<protein>
    <recommendedName>
        <fullName evidence="9">MTHFR SAM-binding regulatory domain-containing protein</fullName>
    </recommendedName>
</protein>
<dbReference type="AlphaFoldDB" id="A0A261XVQ3"/>
<dbReference type="Proteomes" id="UP000242875">
    <property type="component" value="Unassembled WGS sequence"/>
</dbReference>
<name>A0A261XVQ3_9FUNG</name>
<evidence type="ECO:0000259" key="9">
    <source>
        <dbReference type="Pfam" id="PF21895"/>
    </source>
</evidence>
<sequence>MKVIDKIREAESEGRPYWSFEYFPPKTAQGVQNLYDRMERMYRLGPEYIDVTWGAGGTTSDITSEIVSTAQSVYGLETMMHLTCTNMPREKVDEALKNAKACGCQNILALRGDPPKGQTEWEACEGGFTYAVDLVKYIREQYGDYFGIAVAGHPEGHIEVTDREQELIHLKEKIEAGADMIITQLFFDVDMFIDYVKRCRAVGIKCPIIPGIFPIQSYNGLKRVISFNNNHVPDEIWAALEPIKDDDAAVKEYGIQLAVDFVKKMRAAGVNGFHFYTFNLERSTRLTLERLGFVPSLEAVKPLPWNPSLHKKRAKETVRPIFWKNRTKSYIQRTESWDEFPNGRWGDSRSPAFGELDGYGVSLKYPKKECLEMWGYPSSSDDIAALFARYCKGSLNSLPWSAQQLDPETEVIRQRLAAINLLGYLTINSQPAVNGVKSSDRTYGWGPNNGYVYQKAYLELFVAPDDLGGLLKKIDSDPEITYYAVNKQGDLKTNSKSDGPNAVTWGVFPGKEIVQPTIVEVTAFMAWKEEAFELWNEWAQIYDEGSPSRTLINDIANNYYLINIVHNDFQDENGIWRLFNLEIDGDLFRKLTTITSDTVSR</sequence>
<comment type="pathway">
    <text evidence="2 8">One-carbon metabolism; tetrahydrofolate interconversion.</text>
</comment>
<dbReference type="GO" id="GO:0035999">
    <property type="term" value="P:tetrahydrofolate interconversion"/>
    <property type="evidence" value="ECO:0007669"/>
    <property type="project" value="UniProtKB-UniPathway"/>
</dbReference>
<evidence type="ECO:0000313" key="10">
    <source>
        <dbReference type="EMBL" id="OZJ02433.1"/>
    </source>
</evidence>
<dbReference type="PANTHER" id="PTHR45754:SF3">
    <property type="entry name" value="METHYLENETETRAHYDROFOLATE REDUCTASE (NADPH)"/>
    <property type="match status" value="1"/>
</dbReference>
<evidence type="ECO:0000256" key="6">
    <source>
        <dbReference type="ARBA" id="ARBA00022857"/>
    </source>
</evidence>
<dbReference type="NCBIfam" id="TIGR00677">
    <property type="entry name" value="fadh2_euk"/>
    <property type="match status" value="1"/>
</dbReference>